<sequence length="42" mass="4748">MNNPNDSESNLAIFKDASYDDENRPNELSEFLKLIPGLTFTS</sequence>
<accession>A0A9N9C956</accession>
<comment type="caution">
    <text evidence="1">The sequence shown here is derived from an EMBL/GenBank/DDBJ whole genome shotgun (WGS) entry which is preliminary data.</text>
</comment>
<proteinExistence type="predicted"/>
<dbReference type="AlphaFoldDB" id="A0A9N9C956"/>
<organism evidence="1 2">
    <name type="scientific">Funneliformis mosseae</name>
    <name type="common">Endomycorrhizal fungus</name>
    <name type="synonym">Glomus mosseae</name>
    <dbReference type="NCBI Taxonomy" id="27381"/>
    <lineage>
        <taxon>Eukaryota</taxon>
        <taxon>Fungi</taxon>
        <taxon>Fungi incertae sedis</taxon>
        <taxon>Mucoromycota</taxon>
        <taxon>Glomeromycotina</taxon>
        <taxon>Glomeromycetes</taxon>
        <taxon>Glomerales</taxon>
        <taxon>Glomeraceae</taxon>
        <taxon>Funneliformis</taxon>
    </lineage>
</organism>
<evidence type="ECO:0000313" key="2">
    <source>
        <dbReference type="Proteomes" id="UP000789375"/>
    </source>
</evidence>
<reference evidence="1" key="1">
    <citation type="submission" date="2021-06" db="EMBL/GenBank/DDBJ databases">
        <authorList>
            <person name="Kallberg Y."/>
            <person name="Tangrot J."/>
            <person name="Rosling A."/>
        </authorList>
    </citation>
    <scope>NUCLEOTIDE SEQUENCE</scope>
    <source>
        <strain evidence="1">87-6 pot B 2015</strain>
    </source>
</reference>
<protein>
    <submittedName>
        <fullName evidence="1">13750_t:CDS:1</fullName>
    </submittedName>
</protein>
<dbReference type="EMBL" id="CAJVPP010002213">
    <property type="protein sequence ID" value="CAG8591989.1"/>
    <property type="molecule type" value="Genomic_DNA"/>
</dbReference>
<evidence type="ECO:0000313" key="1">
    <source>
        <dbReference type="EMBL" id="CAG8591989.1"/>
    </source>
</evidence>
<gene>
    <name evidence="1" type="ORF">FMOSSE_LOCUS8488</name>
</gene>
<dbReference type="Proteomes" id="UP000789375">
    <property type="component" value="Unassembled WGS sequence"/>
</dbReference>
<name>A0A9N9C956_FUNMO</name>
<keyword evidence="2" id="KW-1185">Reference proteome</keyword>